<name>A0AAN9QJJ9_CANGL</name>
<accession>A0AAN9QJJ9</accession>
<dbReference type="Proteomes" id="UP001367508">
    <property type="component" value="Unassembled WGS sequence"/>
</dbReference>
<protein>
    <submittedName>
        <fullName evidence="1">Uncharacterized protein</fullName>
    </submittedName>
</protein>
<organism evidence="1 2">
    <name type="scientific">Canavalia gladiata</name>
    <name type="common">Sword bean</name>
    <name type="synonym">Dolichos gladiatus</name>
    <dbReference type="NCBI Taxonomy" id="3824"/>
    <lineage>
        <taxon>Eukaryota</taxon>
        <taxon>Viridiplantae</taxon>
        <taxon>Streptophyta</taxon>
        <taxon>Embryophyta</taxon>
        <taxon>Tracheophyta</taxon>
        <taxon>Spermatophyta</taxon>
        <taxon>Magnoliopsida</taxon>
        <taxon>eudicotyledons</taxon>
        <taxon>Gunneridae</taxon>
        <taxon>Pentapetalae</taxon>
        <taxon>rosids</taxon>
        <taxon>fabids</taxon>
        <taxon>Fabales</taxon>
        <taxon>Fabaceae</taxon>
        <taxon>Papilionoideae</taxon>
        <taxon>50 kb inversion clade</taxon>
        <taxon>NPAAA clade</taxon>
        <taxon>indigoferoid/millettioid clade</taxon>
        <taxon>Phaseoleae</taxon>
        <taxon>Canavalia</taxon>
    </lineage>
</organism>
<dbReference type="AlphaFoldDB" id="A0AAN9QJJ9"/>
<gene>
    <name evidence="1" type="ORF">VNO77_18359</name>
</gene>
<evidence type="ECO:0000313" key="2">
    <source>
        <dbReference type="Proteomes" id="UP001367508"/>
    </source>
</evidence>
<evidence type="ECO:0000313" key="1">
    <source>
        <dbReference type="EMBL" id="KAK7337772.1"/>
    </source>
</evidence>
<sequence length="164" mass="18562">MTKSLGPCITELLSQLLTIVTELHIYQPSQITPVAETVVESVDELAQIMKETRYVVERIVGSSGSLPCAGQYHWKCYGVTKTSLHVFLDVTEALPQIFQFTAIKRSNEFCCIYTAAFDIVELRDLSGVDALCSGTKRWKLKHTLDDVMEYELLLNSWDFYLVDS</sequence>
<proteinExistence type="predicted"/>
<keyword evidence="2" id="KW-1185">Reference proteome</keyword>
<comment type="caution">
    <text evidence="1">The sequence shown here is derived from an EMBL/GenBank/DDBJ whole genome shotgun (WGS) entry which is preliminary data.</text>
</comment>
<reference evidence="1 2" key="1">
    <citation type="submission" date="2024-01" db="EMBL/GenBank/DDBJ databases">
        <title>The genomes of 5 underutilized Papilionoideae crops provide insights into root nodulation and disease resistanc.</title>
        <authorList>
            <person name="Jiang F."/>
        </authorList>
    </citation>
    <scope>NUCLEOTIDE SEQUENCE [LARGE SCALE GENOMIC DNA]</scope>
    <source>
        <strain evidence="1">LVBAO_FW01</strain>
        <tissue evidence="1">Leaves</tissue>
    </source>
</reference>
<dbReference type="EMBL" id="JAYMYQ010000004">
    <property type="protein sequence ID" value="KAK7337772.1"/>
    <property type="molecule type" value="Genomic_DNA"/>
</dbReference>